<dbReference type="eggNOG" id="arCOG03059">
    <property type="taxonomic scope" value="Archaea"/>
</dbReference>
<dbReference type="RefSeq" id="WP_015409177.1">
    <property type="nucleotide sequence ID" value="NC_020388.1"/>
</dbReference>
<dbReference type="PANTHER" id="PTHR35335">
    <property type="entry name" value="UPF0716 PROTEIN FXSA"/>
    <property type="match status" value="1"/>
</dbReference>
<dbReference type="NCBIfam" id="NF008528">
    <property type="entry name" value="PRK11463.1-2"/>
    <property type="match status" value="1"/>
</dbReference>
<feature type="transmembrane region" description="Helical" evidence="2">
    <location>
        <begin position="77"/>
        <end position="106"/>
    </location>
</feature>
<keyword evidence="2" id="KW-0472">Membrane</keyword>
<sequence>MYLRLIGIALLVPLADVLLLVVLATGLGPVTIGPAATVAVVVLTALIGLLLVRAEGRHTIRKIQRKLARGDPPTDELLDGALLLVAGALMLTPGLVTDLLGLVLVLPPTRYPIRLVVKRYVVKPYIDDKTDGFASGNVYIGGFPGGDGDASGFGGGFGGQSPGPGPGPGPDTDAGAADYDGETVEMGEEDYEFEDVSGTDDGDDGASRDR</sequence>
<evidence type="ECO:0000313" key="3">
    <source>
        <dbReference type="EMBL" id="CCQ36376.1"/>
    </source>
</evidence>
<dbReference type="EMBL" id="HF582854">
    <property type="protein sequence ID" value="CCQ36376.1"/>
    <property type="molecule type" value="Genomic_DNA"/>
</dbReference>
<reference evidence="3 4" key="1">
    <citation type="journal article" date="2013" name="Genome Announc.">
        <title>Genome of the haloarchaeon Natronomonas moolapensis, a neutrophilic member of a previously haloalkaliphilic genus.</title>
        <authorList>
            <person name="Dyall-Smith M.L."/>
            <person name="Pfeiffer F."/>
            <person name="Oberwinkler T."/>
            <person name="Klee K."/>
            <person name="Rampp M."/>
            <person name="Palm P."/>
            <person name="Gross K."/>
            <person name="Schuster S.C."/>
            <person name="Oesterhelt D."/>
        </authorList>
    </citation>
    <scope>NUCLEOTIDE SEQUENCE [LARGE SCALE GENOMIC DNA]</scope>
    <source>
        <strain evidence="4">DSM 18674 / JCM 14361 / 8.8.11</strain>
    </source>
</reference>
<dbReference type="InterPro" id="IPR007313">
    <property type="entry name" value="FxsA"/>
</dbReference>
<accession>M1Y1M4</accession>
<keyword evidence="2" id="KW-0812">Transmembrane</keyword>
<name>M1Y1M4_NATM8</name>
<protein>
    <submittedName>
        <fullName evidence="3">FxsA domain protein</fullName>
    </submittedName>
</protein>
<dbReference type="Proteomes" id="UP000011867">
    <property type="component" value="Chromosome"/>
</dbReference>
<dbReference type="GO" id="GO:0016020">
    <property type="term" value="C:membrane"/>
    <property type="evidence" value="ECO:0007669"/>
    <property type="project" value="InterPro"/>
</dbReference>
<feature type="transmembrane region" description="Helical" evidence="2">
    <location>
        <begin position="34"/>
        <end position="56"/>
    </location>
</feature>
<gene>
    <name evidence="3" type="primary">fxsA</name>
    <name evidence="3" type="ordered locus">Nmlp_2201</name>
</gene>
<dbReference type="AlphaFoldDB" id="M1Y1M4"/>
<dbReference type="PANTHER" id="PTHR35335:SF1">
    <property type="entry name" value="UPF0716 PROTEIN FXSA"/>
    <property type="match status" value="1"/>
</dbReference>
<dbReference type="KEGG" id="nmo:Nmlp_2201"/>
<keyword evidence="2" id="KW-1133">Transmembrane helix</keyword>
<feature type="compositionally biased region" description="Acidic residues" evidence="1">
    <location>
        <begin position="179"/>
        <end position="204"/>
    </location>
</feature>
<proteinExistence type="predicted"/>
<dbReference type="Pfam" id="PF04186">
    <property type="entry name" value="FxsA"/>
    <property type="match status" value="1"/>
</dbReference>
<evidence type="ECO:0000313" key="4">
    <source>
        <dbReference type="Proteomes" id="UP000011867"/>
    </source>
</evidence>
<keyword evidence="4" id="KW-1185">Reference proteome</keyword>
<feature type="compositionally biased region" description="Gly residues" evidence="1">
    <location>
        <begin position="150"/>
        <end position="162"/>
    </location>
</feature>
<dbReference type="GeneID" id="14652193"/>
<dbReference type="STRING" id="268739.Nmlp_2201"/>
<organism evidence="3 4">
    <name type="scientific">Natronomonas moolapensis (strain DSM 18674 / CECT 7526 / JCM 14361 / 8.8.11)</name>
    <dbReference type="NCBI Taxonomy" id="268739"/>
    <lineage>
        <taxon>Archaea</taxon>
        <taxon>Methanobacteriati</taxon>
        <taxon>Methanobacteriota</taxon>
        <taxon>Stenosarchaea group</taxon>
        <taxon>Halobacteria</taxon>
        <taxon>Halobacteriales</taxon>
        <taxon>Natronomonadaceae</taxon>
        <taxon>Natronomonas</taxon>
    </lineage>
</organism>
<feature type="region of interest" description="Disordered" evidence="1">
    <location>
        <begin position="150"/>
        <end position="210"/>
    </location>
</feature>
<evidence type="ECO:0000256" key="2">
    <source>
        <dbReference type="SAM" id="Phobius"/>
    </source>
</evidence>
<evidence type="ECO:0000256" key="1">
    <source>
        <dbReference type="SAM" id="MobiDB-lite"/>
    </source>
</evidence>
<dbReference type="OrthoDB" id="136483at2157"/>
<dbReference type="HOGENOM" id="CLU_085083_1_0_2"/>